<protein>
    <submittedName>
        <fullName evidence="1">Uncharacterized protein</fullName>
    </submittedName>
</protein>
<organism evidence="1 2">
    <name type="scientific">Candidatus Woesebacteria bacterium RIFCSPHIGHO2_01_FULL_40_22</name>
    <dbReference type="NCBI Taxonomy" id="1802499"/>
    <lineage>
        <taxon>Bacteria</taxon>
        <taxon>Candidatus Woeseibacteriota</taxon>
    </lineage>
</organism>
<reference evidence="1 2" key="1">
    <citation type="journal article" date="2016" name="Nat. Commun.">
        <title>Thousands of microbial genomes shed light on interconnected biogeochemical processes in an aquifer system.</title>
        <authorList>
            <person name="Anantharaman K."/>
            <person name="Brown C.T."/>
            <person name="Hug L.A."/>
            <person name="Sharon I."/>
            <person name="Castelle C.J."/>
            <person name="Probst A.J."/>
            <person name="Thomas B.C."/>
            <person name="Singh A."/>
            <person name="Wilkins M.J."/>
            <person name="Karaoz U."/>
            <person name="Brodie E.L."/>
            <person name="Williams K.H."/>
            <person name="Hubbard S.S."/>
            <person name="Banfield J.F."/>
        </authorList>
    </citation>
    <scope>NUCLEOTIDE SEQUENCE [LARGE SCALE GENOMIC DNA]</scope>
</reference>
<dbReference type="EMBL" id="MGGL01000014">
    <property type="protein sequence ID" value="OGM26287.1"/>
    <property type="molecule type" value="Genomic_DNA"/>
</dbReference>
<gene>
    <name evidence="1" type="ORF">A2628_03735</name>
</gene>
<dbReference type="AlphaFoldDB" id="A0A1F7YG33"/>
<evidence type="ECO:0000313" key="2">
    <source>
        <dbReference type="Proteomes" id="UP000179221"/>
    </source>
</evidence>
<name>A0A1F7YG33_9BACT</name>
<comment type="caution">
    <text evidence="1">The sequence shown here is derived from an EMBL/GenBank/DDBJ whole genome shotgun (WGS) entry which is preliminary data.</text>
</comment>
<proteinExistence type="predicted"/>
<evidence type="ECO:0000313" key="1">
    <source>
        <dbReference type="EMBL" id="OGM26287.1"/>
    </source>
</evidence>
<sequence>MAISADWDVDFINKVISHVDGTLDYDGGSGTLPSVGAYVKGTTSSAVGKVLSITTTDSTSGRLTLTNVVGRFQDNETLDALDSLGFNSVANSGFRVGDTLRDTATRTIDVAAYEYNYTEATTAGDGTVWGTFAGAGSFTNTEQIDISAPAARAQTDVANVDGAEVAGVSFSAAAAGALTEPTGSDCIIINFDAGTQAVPRFAFIQDDQTNSPGQTAVVQKVYGVTATGSLRLVDTTGTWANNDNIYVRKLPYDNLQSTSFKIGDKVVGGTSGYSGKVINVEASSSTEGKITLQNQTGIFTNDEQIRVRTTTDTYYADVDIAATADQYELAAVQNGALISNQLQTQGGIYNATSLNIIRDSNSLYTFLQDTLDELGALDDEIPMTAQVALQQFTLVNGWKIPDLAYRFLESGSIQDSALDNIWTNFQSLGSVEGIGNTVYAATTPLPQFYIEQDGSVISSWWYYGHIDVLVKVKTNSNPEYSAVATGALINSGTVTIFNRNYTHTFDHFTTTTIAGVAPIPLATASDLNNATGTHRIDYDNESGGPFVVGEEIVKTTPTDETKRGIITALVDNGLTGQISYVLTGANNFANNDQITGQTSNATADVNEAVEIEELVAGYGDRIIIATVDGYVTYTGGSGTFRNGETVVQVTTNAAGVMMYDDTINSRLWLGNISGTFSGNNTITGDGSSATKTFTGGSTLTDQDTISRDIGEGGSQPYHTVIYLNRDAQGNGDTLAHMYEWVKYRTRSLETAGEPSYNLLGGYGTNTGVQGRLYITLNTSYALVKASPLGTFAGGTFFGARGVFVQNMSSADIRNYQLIDANGIVRNPPNLQTLTVSGVVSGDRVAVFRTSGGNIQVDEYQIATEAGAYNGATDTQIQIQNGTRNATSEVTDIPDSGVIRVLDPNDTNLYLSISYSAITRASTGAIFALDTGDNATIASVTTISLVQGDNAFVPLIEAQATTTSVSANIVYDSDVGNIPILTRVRIKGILPFEVAGSFTSSGATVAAIRSLDSIVD</sequence>
<accession>A0A1F7YG33</accession>
<dbReference type="Proteomes" id="UP000179221">
    <property type="component" value="Unassembled WGS sequence"/>
</dbReference>